<dbReference type="Gene3D" id="1.20.1250.20">
    <property type="entry name" value="MFS general substrate transporter like domains"/>
    <property type="match status" value="2"/>
</dbReference>
<dbReference type="EMBL" id="RWGY01000031">
    <property type="protein sequence ID" value="TVU15371.1"/>
    <property type="molecule type" value="Genomic_DNA"/>
</dbReference>
<gene>
    <name evidence="9" type="ORF">EJB05_38889</name>
</gene>
<dbReference type="InterPro" id="IPR036259">
    <property type="entry name" value="MFS_trans_sf"/>
</dbReference>
<proteinExistence type="inferred from homology"/>
<organism evidence="9 10">
    <name type="scientific">Eragrostis curvula</name>
    <name type="common">weeping love grass</name>
    <dbReference type="NCBI Taxonomy" id="38414"/>
    <lineage>
        <taxon>Eukaryota</taxon>
        <taxon>Viridiplantae</taxon>
        <taxon>Streptophyta</taxon>
        <taxon>Embryophyta</taxon>
        <taxon>Tracheophyta</taxon>
        <taxon>Spermatophyta</taxon>
        <taxon>Magnoliopsida</taxon>
        <taxon>Liliopsida</taxon>
        <taxon>Poales</taxon>
        <taxon>Poaceae</taxon>
        <taxon>PACMAD clade</taxon>
        <taxon>Chloridoideae</taxon>
        <taxon>Eragrostideae</taxon>
        <taxon>Eragrostidinae</taxon>
        <taxon>Eragrostis</taxon>
    </lineage>
</organism>
<feature type="transmembrane region" description="Helical" evidence="8">
    <location>
        <begin position="732"/>
        <end position="750"/>
    </location>
</feature>
<feature type="transmembrane region" description="Helical" evidence="8">
    <location>
        <begin position="662"/>
        <end position="683"/>
    </location>
</feature>
<evidence type="ECO:0000256" key="4">
    <source>
        <dbReference type="ARBA" id="ARBA00022692"/>
    </source>
</evidence>
<name>A0A5J9TXG7_9POAL</name>
<dbReference type="Pfam" id="PF03092">
    <property type="entry name" value="BT1"/>
    <property type="match status" value="2"/>
</dbReference>
<dbReference type="OrthoDB" id="754047at2759"/>
<keyword evidence="4 8" id="KW-0812">Transmembrane</keyword>
<dbReference type="PANTHER" id="PTHR31585">
    <property type="entry name" value="FOLATE-BIOPTERIN TRANSPORTER 1, CHLOROPLASTIC"/>
    <property type="match status" value="1"/>
</dbReference>
<keyword evidence="10" id="KW-1185">Reference proteome</keyword>
<evidence type="ECO:0000256" key="2">
    <source>
        <dbReference type="ARBA" id="ARBA00007015"/>
    </source>
</evidence>
<feature type="region of interest" description="Disordered" evidence="7">
    <location>
        <begin position="1"/>
        <end position="23"/>
    </location>
</feature>
<feature type="transmembrane region" description="Helical" evidence="8">
    <location>
        <begin position="300"/>
        <end position="320"/>
    </location>
</feature>
<evidence type="ECO:0000313" key="9">
    <source>
        <dbReference type="EMBL" id="TVU15371.1"/>
    </source>
</evidence>
<comment type="similarity">
    <text evidence="2">Belongs to the major facilitator superfamily. Folate-biopterin transporter (TC 2.A.71) family.</text>
</comment>
<evidence type="ECO:0000256" key="6">
    <source>
        <dbReference type="ARBA" id="ARBA00023136"/>
    </source>
</evidence>
<sequence>MEPGEDGAQRLQEAGGDSSNGGGNGQCSVASRCGWLGRLSRELHWSFVLAVVAVYGTCQGVGDALKGVAAGYYWKDVQRVQPSAAQFYQGVTSVPWIVKPIWGLLTDVVVVAGYRRRPYLLLAGAMGISSMLMLSLHQGLGIMPALLALTAQSTGAAIADVTVDALVAQKSITHPPLASDMQSMCGFSSSVGALLGFSISGLLVHSMGAGGALGLLSIPSTLVFAAGILLKESRDTDFDYKQVHKKFYKAIQSMGTTLKCPEVWRPCVYMYLSLNLSLDIQAGVFYWYTDPVAGPAFSEGFIGLIYSIGSVGSLLGVLLYQSALKDYPFRSMLFWSQVLSSLSGMLDLVLVTRLNLKIGIPDYFFAVIDNSISQMFAQLKWLPLLVLSSKLCPQGIEGTFYALLMSIQNAGSLMSAWWGGLLLHMLNVTRTEFSNLWIAVLIRNISRLVPLMLLFLVPQRDHNSELLPLEMLQDGESTEAVNAVSDNVGFTVIVTDDSSCISSSVMAQNEGVKELDIGTDDVELIPLAVQMEPREDGEAGAGGNTECCIASPGGWLRRLSRELHWSFVLAVVAVYGACQGVGNAVGGVAAGYYWKDVQRVQPSAAQFYQGLTDAPWVVKPLWGLLIDVVPVAGFRSRPYFVLAGAIGVSSMLTLSLHRDLGIVPALMALTAQSAGAAIADVTLDALVAQKAITHPPLAADMVSLCGFNASVGALLGFSISGLLVHAMGSQGALGLLSIPSALVLSAGILLKESRARDFDYKQIHKKFYIAIKSMGTTLKCPGVWRPCVYIFVSLILSLDIQGGMFYWYTDPVAGPAFSEGFIGLIYSIGSVGSLLGVLLYQISLKDYPFRSILLWGQVLSSLAGMLDLVLVTRLNLKIGIPDYFFAVIDNSISQMVGRLQWLPLLVLCSKLCPPGIEGTFYALLMSIQNAGLLMSAWWGGLLLQMLNVTRTEFSNLWVIILIRNISRLLPLMLLFLIPRSDQSSTLLPPEMLQDSESTGPVKSGSDTVEFSVLVAGDNSCLSSNVVAENEQTEEFDAGDDAIEMIPLVHKS</sequence>
<feature type="transmembrane region" description="Helical" evidence="8">
    <location>
        <begin position="704"/>
        <end position="726"/>
    </location>
</feature>
<keyword evidence="3" id="KW-0813">Transport</keyword>
<feature type="non-terminal residue" evidence="9">
    <location>
        <position position="1"/>
    </location>
</feature>
<comment type="caution">
    <text evidence="9">The sequence shown here is derived from an EMBL/GenBank/DDBJ whole genome shotgun (WGS) entry which is preliminary data.</text>
</comment>
<evidence type="ECO:0000256" key="7">
    <source>
        <dbReference type="SAM" id="MobiDB-lite"/>
    </source>
</evidence>
<dbReference type="PANTHER" id="PTHR31585:SF13">
    <property type="entry name" value="OSJNBA0029H02.8 PROTEIN"/>
    <property type="match status" value="1"/>
</dbReference>
<evidence type="ECO:0000313" key="10">
    <source>
        <dbReference type="Proteomes" id="UP000324897"/>
    </source>
</evidence>
<feature type="transmembrane region" description="Helical" evidence="8">
    <location>
        <begin position="210"/>
        <end position="230"/>
    </location>
</feature>
<protein>
    <submittedName>
        <fullName evidence="9">Uncharacterized protein</fullName>
    </submittedName>
</protein>
<feature type="transmembrane region" description="Helical" evidence="8">
    <location>
        <begin position="787"/>
        <end position="808"/>
    </location>
</feature>
<evidence type="ECO:0000256" key="8">
    <source>
        <dbReference type="SAM" id="Phobius"/>
    </source>
</evidence>
<dbReference type="AlphaFoldDB" id="A0A5J9TXG7"/>
<dbReference type="Gramene" id="TVU15371">
    <property type="protein sequence ID" value="TVU15371"/>
    <property type="gene ID" value="EJB05_38889"/>
</dbReference>
<dbReference type="SUPFAM" id="SSF103473">
    <property type="entry name" value="MFS general substrate transporter"/>
    <property type="match status" value="2"/>
</dbReference>
<comment type="subcellular location">
    <subcellularLocation>
        <location evidence="1">Membrane</location>
        <topology evidence="1">Multi-pass membrane protein</topology>
    </subcellularLocation>
</comment>
<dbReference type="InterPro" id="IPR039309">
    <property type="entry name" value="BT1"/>
</dbReference>
<feature type="transmembrane region" description="Helical" evidence="8">
    <location>
        <begin position="820"/>
        <end position="840"/>
    </location>
</feature>
<dbReference type="CDD" id="cd17484">
    <property type="entry name" value="MFS_FBT"/>
    <property type="match status" value="2"/>
</dbReference>
<feature type="transmembrane region" description="Helical" evidence="8">
    <location>
        <begin position="852"/>
        <end position="871"/>
    </location>
</feature>
<keyword evidence="6 8" id="KW-0472">Membrane</keyword>
<feature type="transmembrane region" description="Helical" evidence="8">
    <location>
        <begin position="119"/>
        <end position="136"/>
    </location>
</feature>
<feature type="transmembrane region" description="Helical" evidence="8">
    <location>
        <begin position="920"/>
        <end position="943"/>
    </location>
</feature>
<accession>A0A5J9TXG7</accession>
<evidence type="ECO:0000256" key="5">
    <source>
        <dbReference type="ARBA" id="ARBA00022989"/>
    </source>
</evidence>
<evidence type="ECO:0000256" key="3">
    <source>
        <dbReference type="ARBA" id="ARBA00022448"/>
    </source>
</evidence>
<evidence type="ECO:0000256" key="1">
    <source>
        <dbReference type="ARBA" id="ARBA00004141"/>
    </source>
</evidence>
<dbReference type="Proteomes" id="UP000324897">
    <property type="component" value="Unassembled WGS sequence"/>
</dbReference>
<dbReference type="GO" id="GO:0016020">
    <property type="term" value="C:membrane"/>
    <property type="evidence" value="ECO:0007669"/>
    <property type="project" value="UniProtKB-SubCell"/>
</dbReference>
<feature type="transmembrane region" description="Helical" evidence="8">
    <location>
        <begin position="567"/>
        <end position="594"/>
    </location>
</feature>
<reference evidence="9 10" key="1">
    <citation type="journal article" date="2019" name="Sci. Rep.">
        <title>A high-quality genome of Eragrostis curvula grass provides insights into Poaceae evolution and supports new strategies to enhance forage quality.</title>
        <authorList>
            <person name="Carballo J."/>
            <person name="Santos B.A.C.M."/>
            <person name="Zappacosta D."/>
            <person name="Garbus I."/>
            <person name="Selva J.P."/>
            <person name="Gallo C.A."/>
            <person name="Diaz A."/>
            <person name="Albertini E."/>
            <person name="Caccamo M."/>
            <person name="Echenique V."/>
        </authorList>
    </citation>
    <scope>NUCLEOTIDE SEQUENCE [LARGE SCALE GENOMIC DNA]</scope>
    <source>
        <strain evidence="10">cv. Victoria</strain>
        <tissue evidence="9">Leaf</tissue>
    </source>
</reference>
<keyword evidence="5 8" id="KW-1133">Transmembrane helix</keyword>
<feature type="transmembrane region" description="Helical" evidence="8">
    <location>
        <begin position="955"/>
        <end position="977"/>
    </location>
</feature>
<feature type="transmembrane region" description="Helical" evidence="8">
    <location>
        <begin position="268"/>
        <end position="288"/>
    </location>
</feature>